<feature type="compositionally biased region" description="Basic and acidic residues" evidence="6">
    <location>
        <begin position="499"/>
        <end position="508"/>
    </location>
</feature>
<dbReference type="InterPro" id="IPR011701">
    <property type="entry name" value="MFS"/>
</dbReference>
<dbReference type="EMBL" id="KI912109">
    <property type="protein sequence ID" value="ETS87473.1"/>
    <property type="molecule type" value="Genomic_DNA"/>
</dbReference>
<dbReference type="Pfam" id="PF07690">
    <property type="entry name" value="MFS_1"/>
    <property type="match status" value="1"/>
</dbReference>
<dbReference type="HOGENOM" id="CLU_001265_0_1_1"/>
<feature type="transmembrane region" description="Helical" evidence="7">
    <location>
        <begin position="453"/>
        <end position="476"/>
    </location>
</feature>
<evidence type="ECO:0000256" key="4">
    <source>
        <dbReference type="ARBA" id="ARBA00022989"/>
    </source>
</evidence>
<dbReference type="Proteomes" id="UP000030651">
    <property type="component" value="Unassembled WGS sequence"/>
</dbReference>
<feature type="transmembrane region" description="Helical" evidence="7">
    <location>
        <begin position="182"/>
        <end position="203"/>
    </location>
</feature>
<dbReference type="OMA" id="CTIVMAI"/>
<keyword evidence="2" id="KW-0813">Transport</keyword>
<evidence type="ECO:0000256" key="5">
    <source>
        <dbReference type="ARBA" id="ARBA00023136"/>
    </source>
</evidence>
<feature type="transmembrane region" description="Helical" evidence="7">
    <location>
        <begin position="118"/>
        <end position="138"/>
    </location>
</feature>
<reference evidence="10" key="1">
    <citation type="journal article" date="2015" name="BMC Genomics">
        <title>Genomic and transcriptomic analysis of the endophytic fungus Pestalotiopsis fici reveals its lifestyle and high potential for synthesis of natural products.</title>
        <authorList>
            <person name="Wang X."/>
            <person name="Zhang X."/>
            <person name="Liu L."/>
            <person name="Xiang M."/>
            <person name="Wang W."/>
            <person name="Sun X."/>
            <person name="Che Y."/>
            <person name="Guo L."/>
            <person name="Liu G."/>
            <person name="Guo L."/>
            <person name="Wang C."/>
            <person name="Yin W.B."/>
            <person name="Stadler M."/>
            <person name="Zhang X."/>
            <person name="Liu X."/>
        </authorList>
    </citation>
    <scope>NUCLEOTIDE SEQUENCE [LARGE SCALE GENOMIC DNA]</scope>
    <source>
        <strain evidence="10">W106-1 / CGMCC3.15140</strain>
    </source>
</reference>
<dbReference type="OrthoDB" id="2985014at2759"/>
<keyword evidence="10" id="KW-1185">Reference proteome</keyword>
<evidence type="ECO:0000313" key="9">
    <source>
        <dbReference type="EMBL" id="ETS87473.1"/>
    </source>
</evidence>
<dbReference type="InterPro" id="IPR020846">
    <property type="entry name" value="MFS_dom"/>
</dbReference>
<keyword evidence="5 7" id="KW-0472">Membrane</keyword>
<evidence type="ECO:0000256" key="3">
    <source>
        <dbReference type="ARBA" id="ARBA00022692"/>
    </source>
</evidence>
<dbReference type="AlphaFoldDB" id="W3XN43"/>
<dbReference type="RefSeq" id="XP_007828073.1">
    <property type="nucleotide sequence ID" value="XM_007829882.1"/>
</dbReference>
<feature type="transmembrane region" description="Helical" evidence="7">
    <location>
        <begin position="150"/>
        <end position="170"/>
    </location>
</feature>
<feature type="transmembrane region" description="Helical" evidence="7">
    <location>
        <begin position="358"/>
        <end position="378"/>
    </location>
</feature>
<keyword evidence="4 7" id="KW-1133">Transmembrane helix</keyword>
<feature type="transmembrane region" description="Helical" evidence="7">
    <location>
        <begin position="331"/>
        <end position="351"/>
    </location>
</feature>
<dbReference type="FunFam" id="1.20.1250.20:FF:000516">
    <property type="entry name" value="Alternative sulfate transporter"/>
    <property type="match status" value="1"/>
</dbReference>
<sequence length="508" mass="56217">MEPAQEVESPKHHKEGGLVEGMEVSEDVGYGHQVTRDWSAAEEKKVVRKLDCILMPLLVAGFFALQLDRSNISNALTSTFREDLHMTTTEASGGNQLQIAGIIIAEIPANLLLQKFGASTWLTAQCVLWGLVGVFQAFITNKSSFYATRFLLGIFEAGYIPGCQLLLSLFYKREELALRTAIFYFGNYFSAGTGSLIASGVLQMAGAHGLSGWQWLFLIDGSCTIVMAIVFFMLLPASPLQTLPLCRIQQLNLFSESERRLMHNRIILNDPEKKTSFKNIKIRDVMMALCNFQLWGHFAINLLSLTPKGGLALYSPTIIKALNFSTTHANALSSISNYGVCVLSFIVSWVSDRQKQRGVWCIIACAWSMIFAGVLFGLPINADHWTTFAIFTLLNCGNGISQSLNDAWLNSNAVTHLDRSIGLAMAVIGSNLGGLAGQQLFQDNDAPRYSHAWVAILCIYSASILMTLLQMGYYAWLNRKIARKEAETPSEANVAGQEPELRQRKFEL</sequence>
<dbReference type="PANTHER" id="PTHR43791:SF32">
    <property type="entry name" value="MAJOR FACILITATOR SUPERFAMILY (MFS) PROFILE DOMAIN-CONTAINING PROTEIN"/>
    <property type="match status" value="1"/>
</dbReference>
<name>W3XN43_PESFW</name>
<evidence type="ECO:0000256" key="7">
    <source>
        <dbReference type="SAM" id="Phobius"/>
    </source>
</evidence>
<dbReference type="GO" id="GO:0016020">
    <property type="term" value="C:membrane"/>
    <property type="evidence" value="ECO:0007669"/>
    <property type="project" value="UniProtKB-SubCell"/>
</dbReference>
<dbReference type="InParanoid" id="W3XN43"/>
<feature type="region of interest" description="Disordered" evidence="6">
    <location>
        <begin position="1"/>
        <end position="20"/>
    </location>
</feature>
<dbReference type="eggNOG" id="KOG2533">
    <property type="taxonomic scope" value="Eukaryota"/>
</dbReference>
<evidence type="ECO:0000256" key="1">
    <source>
        <dbReference type="ARBA" id="ARBA00004141"/>
    </source>
</evidence>
<dbReference type="SUPFAM" id="SSF103473">
    <property type="entry name" value="MFS general substrate transporter"/>
    <property type="match status" value="1"/>
</dbReference>
<dbReference type="InterPro" id="IPR036259">
    <property type="entry name" value="MFS_trans_sf"/>
</dbReference>
<gene>
    <name evidence="9" type="ORF">PFICI_01301</name>
</gene>
<dbReference type="Gene3D" id="1.20.1250.20">
    <property type="entry name" value="MFS general substrate transporter like domains"/>
    <property type="match status" value="2"/>
</dbReference>
<protein>
    <recommendedName>
        <fullName evidence="8">Major facilitator superfamily (MFS) profile domain-containing protein</fullName>
    </recommendedName>
</protein>
<feature type="domain" description="Major facilitator superfamily (MFS) profile" evidence="8">
    <location>
        <begin position="54"/>
        <end position="479"/>
    </location>
</feature>
<dbReference type="GO" id="GO:0022857">
    <property type="term" value="F:transmembrane transporter activity"/>
    <property type="evidence" value="ECO:0007669"/>
    <property type="project" value="InterPro"/>
</dbReference>
<dbReference type="GeneID" id="19266314"/>
<evidence type="ECO:0000256" key="2">
    <source>
        <dbReference type="ARBA" id="ARBA00022448"/>
    </source>
</evidence>
<accession>W3XN43</accession>
<comment type="subcellular location">
    <subcellularLocation>
        <location evidence="1">Membrane</location>
        <topology evidence="1">Multi-pass membrane protein</topology>
    </subcellularLocation>
</comment>
<proteinExistence type="predicted"/>
<keyword evidence="3 7" id="KW-0812">Transmembrane</keyword>
<feature type="transmembrane region" description="Helical" evidence="7">
    <location>
        <begin position="215"/>
        <end position="235"/>
    </location>
</feature>
<dbReference type="PANTHER" id="PTHR43791">
    <property type="entry name" value="PERMEASE-RELATED"/>
    <property type="match status" value="1"/>
</dbReference>
<dbReference type="KEGG" id="pfy:PFICI_01301"/>
<evidence type="ECO:0000256" key="6">
    <source>
        <dbReference type="SAM" id="MobiDB-lite"/>
    </source>
</evidence>
<evidence type="ECO:0000259" key="8">
    <source>
        <dbReference type="PROSITE" id="PS50850"/>
    </source>
</evidence>
<feature type="region of interest" description="Disordered" evidence="6">
    <location>
        <begin position="488"/>
        <end position="508"/>
    </location>
</feature>
<organism evidence="9 10">
    <name type="scientific">Pestalotiopsis fici (strain W106-1 / CGMCC3.15140)</name>
    <dbReference type="NCBI Taxonomy" id="1229662"/>
    <lineage>
        <taxon>Eukaryota</taxon>
        <taxon>Fungi</taxon>
        <taxon>Dikarya</taxon>
        <taxon>Ascomycota</taxon>
        <taxon>Pezizomycotina</taxon>
        <taxon>Sordariomycetes</taxon>
        <taxon>Xylariomycetidae</taxon>
        <taxon>Amphisphaeriales</taxon>
        <taxon>Sporocadaceae</taxon>
        <taxon>Pestalotiopsis</taxon>
    </lineage>
</organism>
<evidence type="ECO:0000313" key="10">
    <source>
        <dbReference type="Proteomes" id="UP000030651"/>
    </source>
</evidence>
<dbReference type="PROSITE" id="PS50850">
    <property type="entry name" value="MFS"/>
    <property type="match status" value="1"/>
</dbReference>